<dbReference type="STRING" id="741276.A0A2S5B7J0"/>
<evidence type="ECO:0000256" key="3">
    <source>
        <dbReference type="ARBA" id="ARBA00022692"/>
    </source>
</evidence>
<dbReference type="PANTHER" id="PTHR14207">
    <property type="entry name" value="STEROL ISOMERASE"/>
    <property type="match status" value="1"/>
</dbReference>
<dbReference type="AlphaFoldDB" id="A0A2S5B7J0"/>
<organism evidence="9 10">
    <name type="scientific">Rhodotorula taiwanensis</name>
    <dbReference type="NCBI Taxonomy" id="741276"/>
    <lineage>
        <taxon>Eukaryota</taxon>
        <taxon>Fungi</taxon>
        <taxon>Dikarya</taxon>
        <taxon>Basidiomycota</taxon>
        <taxon>Pucciniomycotina</taxon>
        <taxon>Microbotryomycetes</taxon>
        <taxon>Sporidiobolales</taxon>
        <taxon>Sporidiobolaceae</taxon>
        <taxon>Rhodotorula</taxon>
    </lineage>
</organism>
<evidence type="ECO:0000259" key="8">
    <source>
        <dbReference type="PROSITE" id="PS51751"/>
    </source>
</evidence>
<evidence type="ECO:0000313" key="10">
    <source>
        <dbReference type="Proteomes" id="UP000237144"/>
    </source>
</evidence>
<gene>
    <name evidence="9" type="ORF">BMF94_4150</name>
</gene>
<dbReference type="Pfam" id="PF05241">
    <property type="entry name" value="EBP"/>
    <property type="match status" value="1"/>
</dbReference>
<evidence type="ECO:0000256" key="7">
    <source>
        <dbReference type="SAM" id="Phobius"/>
    </source>
</evidence>
<sequence length="216" mass="24150">MTTPVIEHRPPPTLLNATTVFSLAATIAILAAALGLARTWLPKRIYADQIKRWTFVWLVFDALIHFILEGSFIFYSFPRPRTVDAGVGPLAALWREYALADTRWGTSDTTVVSIELITVFGAGPLAVLCADGLRRGRSEAWRLWMVGEIYGGWMTFAPEWISGSPSLNTSHPLYIWVYLFFFNGLWVAIPLFLIYDSGKVILSALERTPATAGKRK</sequence>
<dbReference type="OrthoDB" id="58557at2759"/>
<feature type="transmembrane region" description="Helical" evidence="7">
    <location>
        <begin position="173"/>
        <end position="195"/>
    </location>
</feature>
<name>A0A2S5B7J0_9BASI</name>
<evidence type="ECO:0000256" key="4">
    <source>
        <dbReference type="ARBA" id="ARBA00022989"/>
    </source>
</evidence>
<feature type="transmembrane region" description="Helical" evidence="7">
    <location>
        <begin position="111"/>
        <end position="129"/>
    </location>
</feature>
<dbReference type="GO" id="GO:0005783">
    <property type="term" value="C:endoplasmic reticulum"/>
    <property type="evidence" value="ECO:0007669"/>
    <property type="project" value="TreeGrafter"/>
</dbReference>
<feature type="transmembrane region" description="Helical" evidence="7">
    <location>
        <begin position="20"/>
        <end position="41"/>
    </location>
</feature>
<reference evidence="9 10" key="1">
    <citation type="journal article" date="2018" name="Front. Microbiol.">
        <title>Prospects for Fungal Bioremediation of Acidic Radioactive Waste Sites: Characterization and Genome Sequence of Rhodotorula taiwanensis MD1149.</title>
        <authorList>
            <person name="Tkavc R."/>
            <person name="Matrosova V.Y."/>
            <person name="Grichenko O.E."/>
            <person name="Gostincar C."/>
            <person name="Volpe R.P."/>
            <person name="Klimenkova P."/>
            <person name="Gaidamakova E.K."/>
            <person name="Zhou C.E."/>
            <person name="Stewart B.J."/>
            <person name="Lyman M.G."/>
            <person name="Malfatti S.A."/>
            <person name="Rubinfeld B."/>
            <person name="Courtot M."/>
            <person name="Singh J."/>
            <person name="Dalgard C.L."/>
            <person name="Hamilton T."/>
            <person name="Frey K.G."/>
            <person name="Gunde-Cimerman N."/>
            <person name="Dugan L."/>
            <person name="Daly M.J."/>
        </authorList>
    </citation>
    <scope>NUCLEOTIDE SEQUENCE [LARGE SCALE GENOMIC DNA]</scope>
    <source>
        <strain evidence="9 10">MD1149</strain>
    </source>
</reference>
<feature type="transmembrane region" description="Helical" evidence="7">
    <location>
        <begin position="53"/>
        <end position="77"/>
    </location>
</feature>
<evidence type="ECO:0000256" key="2">
    <source>
        <dbReference type="ARBA" id="ARBA00008337"/>
    </source>
</evidence>
<feature type="transmembrane region" description="Helical" evidence="7">
    <location>
        <begin position="141"/>
        <end position="161"/>
    </location>
</feature>
<evidence type="ECO:0000313" key="9">
    <source>
        <dbReference type="EMBL" id="POY72743.1"/>
    </source>
</evidence>
<dbReference type="GO" id="GO:0047750">
    <property type="term" value="F:cholestenol delta-isomerase activity"/>
    <property type="evidence" value="ECO:0007669"/>
    <property type="project" value="InterPro"/>
</dbReference>
<evidence type="ECO:0000256" key="5">
    <source>
        <dbReference type="ARBA" id="ARBA00023136"/>
    </source>
</evidence>
<keyword evidence="10" id="KW-1185">Reference proteome</keyword>
<dbReference type="GO" id="GO:0016020">
    <property type="term" value="C:membrane"/>
    <property type="evidence" value="ECO:0007669"/>
    <property type="project" value="UniProtKB-SubCell"/>
</dbReference>
<comment type="similarity">
    <text evidence="2">Belongs to the EBP family.</text>
</comment>
<accession>A0A2S5B7J0</accession>
<protein>
    <recommendedName>
        <fullName evidence="8">EXPERA domain-containing protein</fullName>
    </recommendedName>
</protein>
<feature type="domain" description="EXPERA" evidence="8">
    <location>
        <begin position="50"/>
        <end position="194"/>
    </location>
</feature>
<dbReference type="GO" id="GO:0016125">
    <property type="term" value="P:sterol metabolic process"/>
    <property type="evidence" value="ECO:0007669"/>
    <property type="project" value="InterPro"/>
</dbReference>
<dbReference type="PANTHER" id="PTHR14207:SF1">
    <property type="entry name" value="EMOPAMIL-BINDING PROTEIN-LIKE"/>
    <property type="match status" value="1"/>
</dbReference>
<evidence type="ECO:0000256" key="1">
    <source>
        <dbReference type="ARBA" id="ARBA00004141"/>
    </source>
</evidence>
<keyword evidence="5 6" id="KW-0472">Membrane</keyword>
<proteinExistence type="inferred from homology"/>
<dbReference type="EMBL" id="PJQD01000047">
    <property type="protein sequence ID" value="POY72743.1"/>
    <property type="molecule type" value="Genomic_DNA"/>
</dbReference>
<comment type="caution">
    <text evidence="9">The sequence shown here is derived from an EMBL/GenBank/DDBJ whole genome shotgun (WGS) entry which is preliminary data.</text>
</comment>
<keyword evidence="3 6" id="KW-0812">Transmembrane</keyword>
<keyword evidence="4 6" id="KW-1133">Transmembrane helix</keyword>
<dbReference type="PROSITE" id="PS51751">
    <property type="entry name" value="EXPERA"/>
    <property type="match status" value="1"/>
</dbReference>
<dbReference type="InterPro" id="IPR033118">
    <property type="entry name" value="EXPERA"/>
</dbReference>
<dbReference type="InterPro" id="IPR007905">
    <property type="entry name" value="EBP"/>
</dbReference>
<dbReference type="Proteomes" id="UP000237144">
    <property type="component" value="Unassembled WGS sequence"/>
</dbReference>
<comment type="subcellular location">
    <subcellularLocation>
        <location evidence="1">Membrane</location>
        <topology evidence="1">Multi-pass membrane protein</topology>
    </subcellularLocation>
</comment>
<evidence type="ECO:0000256" key="6">
    <source>
        <dbReference type="PROSITE-ProRule" id="PRU01087"/>
    </source>
</evidence>